<reference evidence="5" key="1">
    <citation type="journal article" date="2020" name="Ecol. Evol.">
        <title>Genome structure and content of the rice root-knot nematode (Meloidogyne graminicola).</title>
        <authorList>
            <person name="Phan N.T."/>
            <person name="Danchin E.G.J."/>
            <person name="Klopp C."/>
            <person name="Perfus-Barbeoch L."/>
            <person name="Kozlowski D.K."/>
            <person name="Koutsovoulos G.D."/>
            <person name="Lopez-Roques C."/>
            <person name="Bouchez O."/>
            <person name="Zahm M."/>
            <person name="Besnard G."/>
            <person name="Bellafiore S."/>
        </authorList>
    </citation>
    <scope>NUCLEOTIDE SEQUENCE</scope>
    <source>
        <strain evidence="5">VN-18</strain>
    </source>
</reference>
<dbReference type="PROSITE" id="PS50076">
    <property type="entry name" value="DNAJ_2"/>
    <property type="match status" value="1"/>
</dbReference>
<dbReference type="Proteomes" id="UP000605970">
    <property type="component" value="Unassembled WGS sequence"/>
</dbReference>
<dbReference type="CDD" id="cd06257">
    <property type="entry name" value="DnaJ"/>
    <property type="match status" value="1"/>
</dbReference>
<dbReference type="InterPro" id="IPR018253">
    <property type="entry name" value="DnaJ_domain_CS"/>
</dbReference>
<evidence type="ECO:0000256" key="3">
    <source>
        <dbReference type="ARBA" id="ARBA00077014"/>
    </source>
</evidence>
<dbReference type="InterPro" id="IPR008971">
    <property type="entry name" value="HSP40/DnaJ_pept-bd"/>
</dbReference>
<proteinExistence type="predicted"/>
<dbReference type="GO" id="GO:0005829">
    <property type="term" value="C:cytosol"/>
    <property type="evidence" value="ECO:0007669"/>
    <property type="project" value="TreeGrafter"/>
</dbReference>
<dbReference type="AlphaFoldDB" id="A0A8T0A1H1"/>
<dbReference type="GO" id="GO:0006457">
    <property type="term" value="P:protein folding"/>
    <property type="evidence" value="ECO:0007669"/>
    <property type="project" value="InterPro"/>
</dbReference>
<dbReference type="InterPro" id="IPR051339">
    <property type="entry name" value="DnaJ_subfamily_B"/>
</dbReference>
<name>A0A8T0A1H1_9BILA</name>
<dbReference type="FunFam" id="2.60.260.20:FF:000002">
    <property type="entry name" value="Dnaj homolog subfamily b member"/>
    <property type="match status" value="1"/>
</dbReference>
<dbReference type="EMBL" id="JABEBT010000006">
    <property type="protein sequence ID" value="KAF7639245.1"/>
    <property type="molecule type" value="Genomic_DNA"/>
</dbReference>
<evidence type="ECO:0000256" key="2">
    <source>
        <dbReference type="ARBA" id="ARBA00069674"/>
    </source>
</evidence>
<comment type="caution">
    <text evidence="5">The sequence shown here is derived from an EMBL/GenBank/DDBJ whole genome shotgun (WGS) entry which is preliminary data.</text>
</comment>
<dbReference type="OrthoDB" id="550424at2759"/>
<dbReference type="InterPro" id="IPR001623">
    <property type="entry name" value="DnaJ_domain"/>
</dbReference>
<dbReference type="GO" id="GO:0051087">
    <property type="term" value="F:protein-folding chaperone binding"/>
    <property type="evidence" value="ECO:0007669"/>
    <property type="project" value="TreeGrafter"/>
</dbReference>
<feature type="domain" description="J" evidence="4">
    <location>
        <begin position="4"/>
        <end position="68"/>
    </location>
</feature>
<dbReference type="Pfam" id="PF00226">
    <property type="entry name" value="DnaJ"/>
    <property type="match status" value="1"/>
</dbReference>
<dbReference type="FunFam" id="2.60.260.20:FF:000013">
    <property type="entry name" value="DnaJ subfamily B member 11"/>
    <property type="match status" value="1"/>
</dbReference>
<keyword evidence="1" id="KW-0143">Chaperone</keyword>
<dbReference type="SUPFAM" id="SSF49493">
    <property type="entry name" value="HSP40/DnaJ peptide-binding domain"/>
    <property type="match status" value="2"/>
</dbReference>
<gene>
    <name evidence="5" type="ORF">Mgra_00001207</name>
</gene>
<dbReference type="Gene3D" id="2.60.260.20">
    <property type="entry name" value="Urease metallochaperone UreE, N-terminal domain"/>
    <property type="match status" value="2"/>
</dbReference>
<dbReference type="PROSITE" id="PS00636">
    <property type="entry name" value="DNAJ_1"/>
    <property type="match status" value="1"/>
</dbReference>
<dbReference type="InterPro" id="IPR036869">
    <property type="entry name" value="J_dom_sf"/>
</dbReference>
<evidence type="ECO:0000313" key="5">
    <source>
        <dbReference type="EMBL" id="KAF7639245.1"/>
    </source>
</evidence>
<dbReference type="SMART" id="SM00271">
    <property type="entry name" value="DnaJ"/>
    <property type="match status" value="1"/>
</dbReference>
<accession>A0A8T0A1H1</accession>
<dbReference type="SUPFAM" id="SSF46565">
    <property type="entry name" value="Chaperone J-domain"/>
    <property type="match status" value="1"/>
</dbReference>
<dbReference type="CDD" id="cd10747">
    <property type="entry name" value="DnaJ_C"/>
    <property type="match status" value="1"/>
</dbReference>
<dbReference type="PANTHER" id="PTHR24078:SF553">
    <property type="entry name" value="DNAJ HOMOLOG SUBFAMILY B MEMBER 5"/>
    <property type="match status" value="1"/>
</dbReference>
<evidence type="ECO:0000259" key="4">
    <source>
        <dbReference type="PROSITE" id="PS50076"/>
    </source>
</evidence>
<dbReference type="PANTHER" id="PTHR24078">
    <property type="entry name" value="DNAJ HOMOLOG SUBFAMILY C MEMBER"/>
    <property type="match status" value="1"/>
</dbReference>
<keyword evidence="6" id="KW-1185">Reference proteome</keyword>
<sequence length="334" mass="36582">MGKDYYKTLGISKGASEDEIKKAYRKMALKYHPDKNKEASAEAKFKEIAEAYDVLSDPKKKDVYDKFGEEGLAGGGAGPAGPAGGPGAGAFHYQFQGDPMRMFQQAFGNGMFTEFTFNDGGNDVMFGDHLGGIFGGFPGMGGGIHGGGMPKRPKQDTAIVHEMPVTLEDLCKGVTKKMKITRKVVNPDGTSRTEDRYLTINVKPGWKSGTKITFPKEGDVYPNRVPADIIFVIKDKPHPKFKREDSDIRYKHTIPLRDALCGFSLRIPTLEGETIPLKLANIVKPGSTHRVRGRGLPNPRTNVRGDLIVEFDVRFPDSISPAAKELIQNALPPN</sequence>
<dbReference type="Gene3D" id="1.10.287.110">
    <property type="entry name" value="DnaJ domain"/>
    <property type="match status" value="1"/>
</dbReference>
<protein>
    <recommendedName>
        <fullName evidence="2">DnaJ homolog dnj-20</fullName>
    </recommendedName>
    <alternativeName>
        <fullName evidence="3">DnaJ domain protein 20</fullName>
    </alternativeName>
</protein>
<evidence type="ECO:0000313" key="6">
    <source>
        <dbReference type="Proteomes" id="UP000605970"/>
    </source>
</evidence>
<organism evidence="5 6">
    <name type="scientific">Meloidogyne graminicola</name>
    <dbReference type="NCBI Taxonomy" id="189291"/>
    <lineage>
        <taxon>Eukaryota</taxon>
        <taxon>Metazoa</taxon>
        <taxon>Ecdysozoa</taxon>
        <taxon>Nematoda</taxon>
        <taxon>Chromadorea</taxon>
        <taxon>Rhabditida</taxon>
        <taxon>Tylenchina</taxon>
        <taxon>Tylenchomorpha</taxon>
        <taxon>Tylenchoidea</taxon>
        <taxon>Meloidogynidae</taxon>
        <taxon>Meloidogyninae</taxon>
        <taxon>Meloidogyne</taxon>
    </lineage>
</organism>
<dbReference type="PRINTS" id="PR00625">
    <property type="entry name" value="JDOMAIN"/>
</dbReference>
<evidence type="ECO:0000256" key="1">
    <source>
        <dbReference type="ARBA" id="ARBA00023186"/>
    </source>
</evidence>
<dbReference type="GO" id="GO:0051082">
    <property type="term" value="F:unfolded protein binding"/>
    <property type="evidence" value="ECO:0007669"/>
    <property type="project" value="InterPro"/>
</dbReference>
<dbReference type="Pfam" id="PF01556">
    <property type="entry name" value="DnaJ_C"/>
    <property type="match status" value="1"/>
</dbReference>
<dbReference type="InterPro" id="IPR002939">
    <property type="entry name" value="DnaJ_C"/>
</dbReference>